<organism evidence="1 2">
    <name type="scientific">Sphingobacterium thalpophilum</name>
    <dbReference type="NCBI Taxonomy" id="259"/>
    <lineage>
        <taxon>Bacteria</taxon>
        <taxon>Pseudomonadati</taxon>
        <taxon>Bacteroidota</taxon>
        <taxon>Sphingobacteriia</taxon>
        <taxon>Sphingobacteriales</taxon>
        <taxon>Sphingobacteriaceae</taxon>
        <taxon>Sphingobacterium</taxon>
    </lineage>
</organism>
<accession>A0A4U9VVJ6</accession>
<protein>
    <submittedName>
        <fullName evidence="1">Uncharacterized protein</fullName>
    </submittedName>
</protein>
<sequence length="55" mass="6403">MVDMDSLVLLIFSTNISDWYGLSLSWFNRLKSSRKEFEFCTNGITKSVLKHAFLI</sequence>
<dbReference type="AlphaFoldDB" id="A0A4U9VVJ6"/>
<dbReference type="Proteomes" id="UP000308196">
    <property type="component" value="Chromosome"/>
</dbReference>
<evidence type="ECO:0000313" key="1">
    <source>
        <dbReference type="EMBL" id="VTR50059.1"/>
    </source>
</evidence>
<evidence type="ECO:0000313" key="2">
    <source>
        <dbReference type="Proteomes" id="UP000308196"/>
    </source>
</evidence>
<reference evidence="1 2" key="1">
    <citation type="submission" date="2019-05" db="EMBL/GenBank/DDBJ databases">
        <authorList>
            <consortium name="Pathogen Informatics"/>
        </authorList>
    </citation>
    <scope>NUCLEOTIDE SEQUENCE [LARGE SCALE GENOMIC DNA]</scope>
    <source>
        <strain evidence="1 2">NCTC11429</strain>
    </source>
</reference>
<gene>
    <name evidence="1" type="ORF">NCTC11429_04004</name>
</gene>
<dbReference type="EMBL" id="LR590484">
    <property type="protein sequence ID" value="VTR50059.1"/>
    <property type="molecule type" value="Genomic_DNA"/>
</dbReference>
<proteinExistence type="predicted"/>
<dbReference type="STRING" id="1123265.GCA_000686625_02249"/>
<dbReference type="KEGG" id="stha:NCTC11429_04004"/>
<name>A0A4U9VVJ6_9SPHI</name>